<evidence type="ECO:0000313" key="10">
    <source>
        <dbReference type="EMBL" id="MCQ8277494.1"/>
    </source>
</evidence>
<keyword evidence="3" id="KW-0143">Chaperone</keyword>
<feature type="domain" description="CobW C-terminal" evidence="9">
    <location>
        <begin position="473"/>
        <end position="562"/>
    </location>
</feature>
<feature type="transmembrane region" description="Helical" evidence="8">
    <location>
        <begin position="219"/>
        <end position="246"/>
    </location>
</feature>
<keyword evidence="8" id="KW-0472">Membrane</keyword>
<keyword evidence="1" id="KW-0547">Nucleotide-binding</keyword>
<comment type="catalytic activity">
    <reaction evidence="6">
        <text>GTP + H2O = GDP + phosphate + H(+)</text>
        <dbReference type="Rhea" id="RHEA:19669"/>
        <dbReference type="ChEBI" id="CHEBI:15377"/>
        <dbReference type="ChEBI" id="CHEBI:15378"/>
        <dbReference type="ChEBI" id="CHEBI:37565"/>
        <dbReference type="ChEBI" id="CHEBI:43474"/>
        <dbReference type="ChEBI" id="CHEBI:58189"/>
    </reaction>
    <physiologicalReaction direction="left-to-right" evidence="6">
        <dbReference type="Rhea" id="RHEA:19670"/>
    </physiologicalReaction>
</comment>
<dbReference type="SUPFAM" id="SSF90002">
    <property type="entry name" value="Hypothetical protein YjiA, C-terminal domain"/>
    <property type="match status" value="1"/>
</dbReference>
<dbReference type="PANTHER" id="PTHR13748">
    <property type="entry name" value="COBW-RELATED"/>
    <property type="match status" value="1"/>
</dbReference>
<dbReference type="Proteomes" id="UP001524587">
    <property type="component" value="Unassembled WGS sequence"/>
</dbReference>
<gene>
    <name evidence="10" type="primary">puhE</name>
    <name evidence="10" type="ORF">NFI95_03395</name>
</gene>
<dbReference type="InterPro" id="IPR036627">
    <property type="entry name" value="CobW-likC_sf"/>
</dbReference>
<protein>
    <submittedName>
        <fullName evidence="10">Photosynthetic complex assembly protein PuhE</fullName>
    </submittedName>
</protein>
<evidence type="ECO:0000256" key="5">
    <source>
        <dbReference type="ARBA" id="ARBA00045658"/>
    </source>
</evidence>
<keyword evidence="11" id="KW-1185">Reference proteome</keyword>
<evidence type="ECO:0000313" key="11">
    <source>
        <dbReference type="Proteomes" id="UP001524587"/>
    </source>
</evidence>
<name>A0ABT1W3R7_9PROT</name>
<evidence type="ECO:0000256" key="2">
    <source>
        <dbReference type="ARBA" id="ARBA00022801"/>
    </source>
</evidence>
<dbReference type="InterPro" id="IPR003495">
    <property type="entry name" value="CobW/HypB/UreG_nucleotide-bd"/>
</dbReference>
<dbReference type="SMART" id="SM00833">
    <property type="entry name" value="CobW_C"/>
    <property type="match status" value="1"/>
</dbReference>
<dbReference type="InterPro" id="IPR017496">
    <property type="entry name" value="Photo_alph_chp2"/>
</dbReference>
<evidence type="ECO:0000256" key="4">
    <source>
        <dbReference type="ARBA" id="ARBA00034320"/>
    </source>
</evidence>
<feature type="region of interest" description="Disordered" evidence="7">
    <location>
        <begin position="447"/>
        <end position="468"/>
    </location>
</feature>
<dbReference type="Gene3D" id="3.40.50.300">
    <property type="entry name" value="P-loop containing nucleotide triphosphate hydrolases"/>
    <property type="match status" value="1"/>
</dbReference>
<proteinExistence type="inferred from homology"/>
<accession>A0ABT1W3R7</accession>
<dbReference type="Pfam" id="PF02492">
    <property type="entry name" value="cobW"/>
    <property type="match status" value="1"/>
</dbReference>
<comment type="similarity">
    <text evidence="4">Belongs to the SIMIBI class G3E GTPase family. ZNG1 subfamily.</text>
</comment>
<dbReference type="SUPFAM" id="SSF52540">
    <property type="entry name" value="P-loop containing nucleoside triphosphate hydrolases"/>
    <property type="match status" value="1"/>
</dbReference>
<keyword evidence="2" id="KW-0378">Hydrolase</keyword>
<dbReference type="Pfam" id="PF12291">
    <property type="entry name" value="DUF3623"/>
    <property type="match status" value="1"/>
</dbReference>
<feature type="transmembrane region" description="Helical" evidence="8">
    <location>
        <begin position="58"/>
        <end position="76"/>
    </location>
</feature>
<feature type="transmembrane region" description="Helical" evidence="8">
    <location>
        <begin position="185"/>
        <end position="207"/>
    </location>
</feature>
<evidence type="ECO:0000256" key="7">
    <source>
        <dbReference type="SAM" id="MobiDB-lite"/>
    </source>
</evidence>
<comment type="function">
    <text evidence="5">Zinc chaperone that directly transfers zinc cofactor to target proteins, thereby activating them. Zinc is transferred from the CXCC motif in the GTPase domain to the zinc binding site in target proteins in a process requiring GTP hydrolysis.</text>
</comment>
<dbReference type="InterPro" id="IPR011629">
    <property type="entry name" value="CobW-like_C"/>
</dbReference>
<dbReference type="Pfam" id="PF07683">
    <property type="entry name" value="CobW_C"/>
    <property type="match status" value="1"/>
</dbReference>
<feature type="transmembrane region" description="Helical" evidence="8">
    <location>
        <begin position="32"/>
        <end position="52"/>
    </location>
</feature>
<sequence>MTAHLWPVLFALFVWWFSTGIIMFLDGLPRRTFKWSMIGATAMLAASFWGLHASSTDLSVRGAYIAFTCGLLAWGWQEISFYMGYVTGPRKDPCPEGCSGWRHFGHAIQTSLWHELAIIVAGIAVVLLTRDGQNQVGTWTFMVLWWMHQSAKLNVFLGVRNLNEEFLPEHLQFLRSFLRKKPMNLLFPISVTVSTVIAAHLVSLAIHSSGSFARAGYDFLAAMMVLAILEHWLLVLPLPAASLWGWSLRSRGAVKPFEVEVVAGFLGAGKTTFLRNVLFGHSDRRTVVLVNDFAAVGVDGSLLRERGADVVELPNGCICCSLKSDLATQITALVQKWQPERVLIEPSGVADVAALMGVLGQPALKRQIRALRVLSVIDAGAFLRDFARMRGFFEAQARVADVLVVNKADLVSDAERAMVETSLRGLNPAASIVPARFGILLSGHKLPRATSRSGEPAEHAHHHHHHHADAPEFQSCVVSLDIPCDPERVRAVLLRTAEGAFGRVERLKGIARTRIGWMRFDLAGGVPSMEAFAADEAEVPRVIAIGNDLDDAGLAAAFADCAQDTPLLAPA</sequence>
<evidence type="ECO:0000256" key="1">
    <source>
        <dbReference type="ARBA" id="ARBA00022741"/>
    </source>
</evidence>
<dbReference type="InterPro" id="IPR027417">
    <property type="entry name" value="P-loop_NTPase"/>
</dbReference>
<dbReference type="InterPro" id="IPR051316">
    <property type="entry name" value="Zinc-reg_GTPase_activator"/>
</dbReference>
<dbReference type="PANTHER" id="PTHR13748:SF46">
    <property type="entry name" value="ZINC CHAPERONE YEIR"/>
    <property type="match status" value="1"/>
</dbReference>
<evidence type="ECO:0000259" key="9">
    <source>
        <dbReference type="SMART" id="SM00833"/>
    </source>
</evidence>
<dbReference type="RefSeq" id="WP_422862938.1">
    <property type="nucleotide sequence ID" value="NZ_JAMSKV010000002.1"/>
</dbReference>
<feature type="transmembrane region" description="Helical" evidence="8">
    <location>
        <begin position="6"/>
        <end position="25"/>
    </location>
</feature>
<evidence type="ECO:0000256" key="6">
    <source>
        <dbReference type="ARBA" id="ARBA00049117"/>
    </source>
</evidence>
<reference evidence="10 11" key="1">
    <citation type="submission" date="2022-06" db="EMBL/GenBank/DDBJ databases">
        <title>Endosaccharibacter gen. nov., sp. nov., endophytic bacteria isolated from sugarcane.</title>
        <authorList>
            <person name="Pitiwittayakul N."/>
            <person name="Yukphan P."/>
            <person name="Charoenyingcharoen P."/>
            <person name="Tanasupawat S."/>
        </authorList>
    </citation>
    <scope>NUCLEOTIDE SEQUENCE [LARGE SCALE GENOMIC DNA]</scope>
    <source>
        <strain evidence="10 11">KSS8</strain>
    </source>
</reference>
<dbReference type="Gene3D" id="3.30.1220.10">
    <property type="entry name" value="CobW-like, C-terminal domain"/>
    <property type="match status" value="1"/>
</dbReference>
<keyword evidence="8" id="KW-1133">Transmembrane helix</keyword>
<evidence type="ECO:0000256" key="8">
    <source>
        <dbReference type="SAM" id="Phobius"/>
    </source>
</evidence>
<comment type="caution">
    <text evidence="10">The sequence shown here is derived from an EMBL/GenBank/DDBJ whole genome shotgun (WGS) entry which is preliminary data.</text>
</comment>
<dbReference type="NCBIfam" id="TIGR03055">
    <property type="entry name" value="photo_alph_chp2"/>
    <property type="match status" value="1"/>
</dbReference>
<keyword evidence="8" id="KW-0812">Transmembrane</keyword>
<evidence type="ECO:0000256" key="3">
    <source>
        <dbReference type="ARBA" id="ARBA00023186"/>
    </source>
</evidence>
<organism evidence="10 11">
    <name type="scientific">Endosaccharibacter trunci</name>
    <dbReference type="NCBI Taxonomy" id="2812733"/>
    <lineage>
        <taxon>Bacteria</taxon>
        <taxon>Pseudomonadati</taxon>
        <taxon>Pseudomonadota</taxon>
        <taxon>Alphaproteobacteria</taxon>
        <taxon>Acetobacterales</taxon>
        <taxon>Acetobacteraceae</taxon>
        <taxon>Endosaccharibacter</taxon>
    </lineage>
</organism>
<dbReference type="EMBL" id="JAMSKV010000002">
    <property type="protein sequence ID" value="MCQ8277494.1"/>
    <property type="molecule type" value="Genomic_DNA"/>
</dbReference>
<dbReference type="CDD" id="cd03112">
    <property type="entry name" value="CobW-like"/>
    <property type="match status" value="1"/>
</dbReference>